<reference evidence="2 3" key="1">
    <citation type="submission" date="2017-11" db="EMBL/GenBank/DDBJ databases">
        <title>Streptomyces carmine sp. nov., a novel actinomycete isolated from Sophora alopecuroides in Xinjiang, China.</title>
        <authorList>
            <person name="Wang Y."/>
            <person name="Luo X."/>
            <person name="Wan C."/>
            <person name="Zhang L."/>
        </authorList>
    </citation>
    <scope>NUCLEOTIDE SEQUENCE [LARGE SCALE GENOMIC DNA]</scope>
    <source>
        <strain evidence="2 3">TRM SA0054</strain>
    </source>
</reference>
<proteinExistence type="predicted"/>
<dbReference type="Proteomes" id="UP000230407">
    <property type="component" value="Unassembled WGS sequence"/>
</dbReference>
<dbReference type="InterPro" id="IPR021139">
    <property type="entry name" value="NYN"/>
</dbReference>
<dbReference type="InterPro" id="IPR025605">
    <property type="entry name" value="OST-HTH/LOTUS_dom"/>
</dbReference>
<organism evidence="2 3">
    <name type="scientific">Streptomyces carminius</name>
    <dbReference type="NCBI Taxonomy" id="2665496"/>
    <lineage>
        <taxon>Bacteria</taxon>
        <taxon>Bacillati</taxon>
        <taxon>Actinomycetota</taxon>
        <taxon>Actinomycetes</taxon>
        <taxon>Kitasatosporales</taxon>
        <taxon>Streptomycetaceae</taxon>
        <taxon>Streptomyces</taxon>
    </lineage>
</organism>
<comment type="caution">
    <text evidence="2">The sequence shown here is derived from an EMBL/GenBank/DDBJ whole genome shotgun (WGS) entry which is preliminary data.</text>
</comment>
<evidence type="ECO:0000313" key="2">
    <source>
        <dbReference type="EMBL" id="PJE93807.1"/>
    </source>
</evidence>
<dbReference type="GO" id="GO:0004540">
    <property type="term" value="F:RNA nuclease activity"/>
    <property type="evidence" value="ECO:0007669"/>
    <property type="project" value="InterPro"/>
</dbReference>
<dbReference type="Gene3D" id="3.40.50.1010">
    <property type="entry name" value="5'-nuclease"/>
    <property type="match status" value="1"/>
</dbReference>
<dbReference type="Gene3D" id="3.30.420.610">
    <property type="entry name" value="LOTUS domain-like"/>
    <property type="match status" value="1"/>
</dbReference>
<dbReference type="Pfam" id="PF01936">
    <property type="entry name" value="NYN"/>
    <property type="match status" value="1"/>
</dbReference>
<dbReference type="PANTHER" id="PTHR35811:SF1">
    <property type="entry name" value="HTH OST-TYPE DOMAIN-CONTAINING PROTEIN"/>
    <property type="match status" value="1"/>
</dbReference>
<dbReference type="CDD" id="cd10146">
    <property type="entry name" value="LabA_like_C"/>
    <property type="match status" value="1"/>
</dbReference>
<dbReference type="EMBL" id="PGGW01000071">
    <property type="protein sequence ID" value="PJE93807.1"/>
    <property type="molecule type" value="Genomic_DNA"/>
</dbReference>
<accession>A0A2M8LPC4</accession>
<evidence type="ECO:0000313" key="3">
    <source>
        <dbReference type="Proteomes" id="UP000230407"/>
    </source>
</evidence>
<dbReference type="InterPro" id="IPR041966">
    <property type="entry name" value="LOTUS-like"/>
</dbReference>
<dbReference type="AlphaFoldDB" id="A0A2M8LPC4"/>
<name>A0A2M8LPC4_9ACTN</name>
<gene>
    <name evidence="2" type="ORF">CUT44_31885</name>
</gene>
<dbReference type="PANTHER" id="PTHR35811">
    <property type="entry name" value="SLR1870 PROTEIN"/>
    <property type="match status" value="1"/>
</dbReference>
<protein>
    <submittedName>
        <fullName evidence="2">NYN domain-containing protein</fullName>
    </submittedName>
</protein>
<dbReference type="Pfam" id="PF12872">
    <property type="entry name" value="OST-HTH"/>
    <property type="match status" value="1"/>
</dbReference>
<feature type="domain" description="HTH OST-type" evidence="1">
    <location>
        <begin position="181"/>
        <end position="253"/>
    </location>
</feature>
<evidence type="ECO:0000259" key="1">
    <source>
        <dbReference type="PROSITE" id="PS51644"/>
    </source>
</evidence>
<dbReference type="PROSITE" id="PS51644">
    <property type="entry name" value="HTH_OST"/>
    <property type="match status" value="1"/>
</dbReference>
<keyword evidence="3" id="KW-1185">Reference proteome</keyword>
<sequence>MRRHSERNLGEQVAVFVDFENLVLGAESEISGRTNPVPYKALTHLCRDYGNASIRRAYADWANPRFGRYQQDLGMNGVDLVQVARFGTNSKNAADVRMAVDAMETLIAHPDVTVFVLVAGDGDYTPLVQRLREYGKWVVGVGTDASASRRLVSVCSEYKYWGTLVAEVDPGARAARDAAFDIEAAESLLVSAMQQATTATPTAASVKNRMLALDPSFDERNYGCPSFRDFLTRLSHRVRTTGASGGDITLELI</sequence>
<dbReference type="CDD" id="cd11297">
    <property type="entry name" value="PIN_LabA-like_N_1"/>
    <property type="match status" value="1"/>
</dbReference>